<keyword evidence="3" id="KW-0808">Transferase</keyword>
<keyword evidence="8" id="KW-0067">ATP-binding</keyword>
<evidence type="ECO:0000256" key="1">
    <source>
        <dbReference type="ARBA" id="ARBA00004514"/>
    </source>
</evidence>
<organism evidence="12 13">
    <name type="scientific">Hypsibius exemplaris</name>
    <name type="common">Freshwater tardigrade</name>
    <dbReference type="NCBI Taxonomy" id="2072580"/>
    <lineage>
        <taxon>Eukaryota</taxon>
        <taxon>Metazoa</taxon>
        <taxon>Ecdysozoa</taxon>
        <taxon>Tardigrada</taxon>
        <taxon>Eutardigrada</taxon>
        <taxon>Parachela</taxon>
        <taxon>Hypsibioidea</taxon>
        <taxon>Hypsibiidae</taxon>
        <taxon>Hypsibius</taxon>
    </lineage>
</organism>
<evidence type="ECO:0000256" key="7">
    <source>
        <dbReference type="ARBA" id="ARBA00022833"/>
    </source>
</evidence>
<dbReference type="CDD" id="cd00757">
    <property type="entry name" value="ThiF_MoeB_HesA_family"/>
    <property type="match status" value="1"/>
</dbReference>
<dbReference type="InterPro" id="IPR000594">
    <property type="entry name" value="ThiF_NAD_FAD-bd"/>
</dbReference>
<proteinExistence type="predicted"/>
<reference evidence="13" key="1">
    <citation type="submission" date="2017-01" db="EMBL/GenBank/DDBJ databases">
        <title>Comparative genomics of anhydrobiosis in the tardigrade Hypsibius dujardini.</title>
        <authorList>
            <person name="Yoshida Y."/>
            <person name="Koutsovoulos G."/>
            <person name="Laetsch D."/>
            <person name="Stevens L."/>
            <person name="Kumar S."/>
            <person name="Horikawa D."/>
            <person name="Ishino K."/>
            <person name="Komine S."/>
            <person name="Tomita M."/>
            <person name="Blaxter M."/>
            <person name="Arakawa K."/>
        </authorList>
    </citation>
    <scope>NUCLEOTIDE SEQUENCE [LARGE SCALE GENOMIC DNA]</scope>
    <source>
        <strain evidence="13">Z151</strain>
    </source>
</reference>
<dbReference type="GO" id="GO:0004792">
    <property type="term" value="F:thiosulfate-cyanide sulfurtransferase activity"/>
    <property type="evidence" value="ECO:0007669"/>
    <property type="project" value="TreeGrafter"/>
</dbReference>
<sequence length="426" mass="46788">MSEISQITLLKNAELHHETYKAELSAEEIGRYARQLVLPNFGVKGQLAMRNAKFLVVGAGGLGCSACIHLSGSGAGKLTIVDHDRIEASNLHRQIMYTTADIGRFKAEVLVERCKNSNPLTLYPPEALCVALTTDNCLELVRAHDVILDCTDNVYARYLLNDACVLASRPLVSASALKFDGQLTVYNFRDSVCRRCLFPDPKILQAQSCDDNGVMGPVPGIMGALQAMEAIKVAAGLEVTFAGIKLHYDALTGSFYRIKLRPRNPLCPLCGAASVIRTLSDDHLGTNTCFSRQPEVPGNFLLDQDSRISSSDLATAFKSETVPNFLVDVRTPAEVQICGFRNSLNLPMDSLLDENARQTVRQKLYQKLQEIPGCSSVTVVCRRGNDSQMAVHLLRKILADVPVILKDLEGGLYGWKRDVDPNFPIY</sequence>
<dbReference type="InterPro" id="IPR045886">
    <property type="entry name" value="ThiF/MoeB/HesA"/>
</dbReference>
<evidence type="ECO:0000256" key="6">
    <source>
        <dbReference type="ARBA" id="ARBA00022741"/>
    </source>
</evidence>
<comment type="caution">
    <text evidence="12">The sequence shown here is derived from an EMBL/GenBank/DDBJ whole genome shotgun (WGS) entry which is preliminary data.</text>
</comment>
<dbReference type="GO" id="GO:0006777">
    <property type="term" value="P:Mo-molybdopterin cofactor biosynthetic process"/>
    <property type="evidence" value="ECO:0007669"/>
    <property type="project" value="UniProtKB-KW"/>
</dbReference>
<dbReference type="GO" id="GO:0005829">
    <property type="term" value="C:cytosol"/>
    <property type="evidence" value="ECO:0007669"/>
    <property type="project" value="UniProtKB-SubCell"/>
</dbReference>
<keyword evidence="2" id="KW-0963">Cytoplasm</keyword>
<keyword evidence="13" id="KW-1185">Reference proteome</keyword>
<dbReference type="SMART" id="SM00450">
    <property type="entry name" value="RHOD"/>
    <property type="match status" value="1"/>
</dbReference>
<dbReference type="GO" id="GO:0032447">
    <property type="term" value="P:protein urmylation"/>
    <property type="evidence" value="ECO:0007669"/>
    <property type="project" value="TreeGrafter"/>
</dbReference>
<evidence type="ECO:0000256" key="2">
    <source>
        <dbReference type="ARBA" id="ARBA00022490"/>
    </source>
</evidence>
<feature type="domain" description="Rhodanese" evidence="11">
    <location>
        <begin position="326"/>
        <end position="424"/>
    </location>
</feature>
<comment type="subcellular location">
    <subcellularLocation>
        <location evidence="1">Cytoplasm</location>
        <location evidence="1">Cytosol</location>
    </subcellularLocation>
</comment>
<dbReference type="InterPro" id="IPR036873">
    <property type="entry name" value="Rhodanese-like_dom_sf"/>
</dbReference>
<evidence type="ECO:0000256" key="3">
    <source>
        <dbReference type="ARBA" id="ARBA00022679"/>
    </source>
</evidence>
<keyword evidence="6" id="KW-0547">Nucleotide-binding</keyword>
<dbReference type="GO" id="GO:0016779">
    <property type="term" value="F:nucleotidyltransferase activity"/>
    <property type="evidence" value="ECO:0007669"/>
    <property type="project" value="UniProtKB-KW"/>
</dbReference>
<dbReference type="FunFam" id="3.40.50.720:FF:000033">
    <property type="entry name" value="Adenylyltransferase and sulfurtransferase MOCS3"/>
    <property type="match status" value="1"/>
</dbReference>
<dbReference type="Proteomes" id="UP000192578">
    <property type="component" value="Unassembled WGS sequence"/>
</dbReference>
<keyword evidence="4" id="KW-0819">tRNA processing</keyword>
<dbReference type="AlphaFoldDB" id="A0A1W0W9N5"/>
<dbReference type="GO" id="GO:0042292">
    <property type="term" value="F:URM1 activating enzyme activity"/>
    <property type="evidence" value="ECO:0007669"/>
    <property type="project" value="TreeGrafter"/>
</dbReference>
<dbReference type="Pfam" id="PF00581">
    <property type="entry name" value="Rhodanese"/>
    <property type="match status" value="1"/>
</dbReference>
<dbReference type="Gene3D" id="3.40.50.720">
    <property type="entry name" value="NAD(P)-binding Rossmann-like Domain"/>
    <property type="match status" value="1"/>
</dbReference>
<protein>
    <submittedName>
        <fullName evidence="12">Adenylyltransferase and sulfurtransferase MOCS3</fullName>
    </submittedName>
</protein>
<evidence type="ECO:0000259" key="11">
    <source>
        <dbReference type="PROSITE" id="PS50206"/>
    </source>
</evidence>
<keyword evidence="7" id="KW-0862">Zinc</keyword>
<dbReference type="GO" id="GO:0005524">
    <property type="term" value="F:ATP binding"/>
    <property type="evidence" value="ECO:0007669"/>
    <property type="project" value="UniProtKB-KW"/>
</dbReference>
<dbReference type="GO" id="GO:0002143">
    <property type="term" value="P:tRNA wobble position uridine thiolation"/>
    <property type="evidence" value="ECO:0007669"/>
    <property type="project" value="TreeGrafter"/>
</dbReference>
<evidence type="ECO:0000256" key="4">
    <source>
        <dbReference type="ARBA" id="ARBA00022694"/>
    </source>
</evidence>
<keyword evidence="9" id="KW-0501">Molybdenum cofactor biosynthesis</keyword>
<dbReference type="InterPro" id="IPR035985">
    <property type="entry name" value="Ubiquitin-activating_enz"/>
</dbReference>
<dbReference type="OrthoDB" id="10261062at2759"/>
<dbReference type="SUPFAM" id="SSF69572">
    <property type="entry name" value="Activating enzymes of the ubiquitin-like proteins"/>
    <property type="match status" value="1"/>
</dbReference>
<keyword evidence="10" id="KW-0511">Multifunctional enzyme</keyword>
<evidence type="ECO:0000256" key="10">
    <source>
        <dbReference type="ARBA" id="ARBA00023268"/>
    </source>
</evidence>
<gene>
    <name evidence="12" type="ORF">BV898_13850</name>
</gene>
<dbReference type="Gene3D" id="3.40.250.10">
    <property type="entry name" value="Rhodanese-like domain"/>
    <property type="match status" value="1"/>
</dbReference>
<name>A0A1W0W9N5_HYPEX</name>
<keyword evidence="12" id="KW-0548">Nucleotidyltransferase</keyword>
<dbReference type="PANTHER" id="PTHR10953">
    <property type="entry name" value="UBIQUITIN-ACTIVATING ENZYME E1"/>
    <property type="match status" value="1"/>
</dbReference>
<evidence type="ECO:0000256" key="9">
    <source>
        <dbReference type="ARBA" id="ARBA00023150"/>
    </source>
</evidence>
<dbReference type="PROSITE" id="PS50206">
    <property type="entry name" value="RHODANESE_3"/>
    <property type="match status" value="1"/>
</dbReference>
<evidence type="ECO:0000313" key="13">
    <source>
        <dbReference type="Proteomes" id="UP000192578"/>
    </source>
</evidence>
<dbReference type="GO" id="GO:0046872">
    <property type="term" value="F:metal ion binding"/>
    <property type="evidence" value="ECO:0007669"/>
    <property type="project" value="UniProtKB-KW"/>
</dbReference>
<dbReference type="PANTHER" id="PTHR10953:SF102">
    <property type="entry name" value="ADENYLYLTRANSFERASE AND SULFURTRANSFERASE MOCS3"/>
    <property type="match status" value="1"/>
</dbReference>
<keyword evidence="5" id="KW-0479">Metal-binding</keyword>
<dbReference type="FunFam" id="3.40.250.10:FF:000014">
    <property type="entry name" value="Adenylyltransferase and sulfurtransferase MOCS3"/>
    <property type="match status" value="1"/>
</dbReference>
<accession>A0A1W0W9N5</accession>
<dbReference type="Pfam" id="PF00899">
    <property type="entry name" value="ThiF"/>
    <property type="match status" value="1"/>
</dbReference>
<dbReference type="EMBL" id="MTYJ01000159">
    <property type="protein sequence ID" value="OQV11883.1"/>
    <property type="molecule type" value="Genomic_DNA"/>
</dbReference>
<evidence type="ECO:0000256" key="8">
    <source>
        <dbReference type="ARBA" id="ARBA00022840"/>
    </source>
</evidence>
<evidence type="ECO:0000313" key="12">
    <source>
        <dbReference type="EMBL" id="OQV11883.1"/>
    </source>
</evidence>
<evidence type="ECO:0000256" key="5">
    <source>
        <dbReference type="ARBA" id="ARBA00022723"/>
    </source>
</evidence>
<dbReference type="InterPro" id="IPR001763">
    <property type="entry name" value="Rhodanese-like_dom"/>
</dbReference>